<reference evidence="2 3" key="1">
    <citation type="submission" date="2016-07" db="EMBL/GenBank/DDBJ databases">
        <title>Pervasive Adenine N6-methylation of Active Genes in Fungi.</title>
        <authorList>
            <consortium name="DOE Joint Genome Institute"/>
            <person name="Mondo S.J."/>
            <person name="Dannebaum R.O."/>
            <person name="Kuo R.C."/>
            <person name="Labutti K."/>
            <person name="Haridas S."/>
            <person name="Kuo A."/>
            <person name="Salamov A."/>
            <person name="Ahrendt S.R."/>
            <person name="Lipzen A."/>
            <person name="Sullivan W."/>
            <person name="Andreopoulos W.B."/>
            <person name="Clum A."/>
            <person name="Lindquist E."/>
            <person name="Daum C."/>
            <person name="Ramamoorthy G.K."/>
            <person name="Gryganskyi A."/>
            <person name="Culley D."/>
            <person name="Magnuson J.K."/>
            <person name="James T.Y."/>
            <person name="O'Malley M.A."/>
            <person name="Stajich J.E."/>
            <person name="Spatafora J.W."/>
            <person name="Visel A."/>
            <person name="Grigoriev I.V."/>
        </authorList>
    </citation>
    <scope>NUCLEOTIDE SEQUENCE [LARGE SCALE GENOMIC DNA]</scope>
    <source>
        <strain evidence="2 3">NRRL 3116</strain>
    </source>
</reference>
<organism evidence="2 3">
    <name type="scientific">Lobosporangium transversale</name>
    <dbReference type="NCBI Taxonomy" id="64571"/>
    <lineage>
        <taxon>Eukaryota</taxon>
        <taxon>Fungi</taxon>
        <taxon>Fungi incertae sedis</taxon>
        <taxon>Mucoromycota</taxon>
        <taxon>Mortierellomycotina</taxon>
        <taxon>Mortierellomycetes</taxon>
        <taxon>Mortierellales</taxon>
        <taxon>Mortierellaceae</taxon>
        <taxon>Lobosporangium</taxon>
    </lineage>
</organism>
<dbReference type="GeneID" id="33564454"/>
<gene>
    <name evidence="2" type="ORF">BCR41DRAFT_344871</name>
</gene>
<sequence length="75" mass="8643">MEKHSNTSNESGQDLKKPSNSPQPHRCAKHVEDLMVAIMHFKVQDQFGLVWRCMRSEKGQEPPRHSPNVKPDHNV</sequence>
<dbReference type="Proteomes" id="UP000193648">
    <property type="component" value="Unassembled WGS sequence"/>
</dbReference>
<comment type="caution">
    <text evidence="2">The sequence shown here is derived from an EMBL/GenBank/DDBJ whole genome shotgun (WGS) entry which is preliminary data.</text>
</comment>
<keyword evidence="3" id="KW-1185">Reference proteome</keyword>
<dbReference type="EMBL" id="MCFF01000002">
    <property type="protein sequence ID" value="ORZ28228.1"/>
    <property type="molecule type" value="Genomic_DNA"/>
</dbReference>
<dbReference type="OrthoDB" id="5516192at2759"/>
<accession>A0A1Y2H100</accession>
<evidence type="ECO:0000313" key="2">
    <source>
        <dbReference type="EMBL" id="ORZ28228.1"/>
    </source>
</evidence>
<dbReference type="AlphaFoldDB" id="A0A1Y2H100"/>
<evidence type="ECO:0000256" key="1">
    <source>
        <dbReference type="SAM" id="MobiDB-lite"/>
    </source>
</evidence>
<dbReference type="RefSeq" id="XP_021885913.1">
    <property type="nucleotide sequence ID" value="XM_022022610.1"/>
</dbReference>
<feature type="compositionally biased region" description="Polar residues" evidence="1">
    <location>
        <begin position="1"/>
        <end position="23"/>
    </location>
</feature>
<proteinExistence type="predicted"/>
<name>A0A1Y2H100_9FUNG</name>
<protein>
    <submittedName>
        <fullName evidence="2">Uncharacterized protein</fullName>
    </submittedName>
</protein>
<feature type="region of interest" description="Disordered" evidence="1">
    <location>
        <begin position="1"/>
        <end position="28"/>
    </location>
</feature>
<evidence type="ECO:0000313" key="3">
    <source>
        <dbReference type="Proteomes" id="UP000193648"/>
    </source>
</evidence>
<dbReference type="InParanoid" id="A0A1Y2H100"/>